<evidence type="ECO:0000313" key="6">
    <source>
        <dbReference type="EMBL" id="PIS42154.1"/>
    </source>
</evidence>
<evidence type="ECO:0000256" key="2">
    <source>
        <dbReference type="ARBA" id="ARBA00022679"/>
    </source>
</evidence>
<dbReference type="Proteomes" id="UP000231542">
    <property type="component" value="Unassembled WGS sequence"/>
</dbReference>
<keyword evidence="4" id="KW-1133">Transmembrane helix</keyword>
<organism evidence="6 7">
    <name type="scientific">Candidatus Kerfeldbacteria bacterium CG08_land_8_20_14_0_20_40_16</name>
    <dbReference type="NCBI Taxonomy" id="2014244"/>
    <lineage>
        <taxon>Bacteria</taxon>
        <taxon>Candidatus Kerfeldiibacteriota</taxon>
    </lineage>
</organism>
<comment type="caution">
    <text evidence="6">The sequence shown here is derived from an EMBL/GenBank/DDBJ whole genome shotgun (WGS) entry which is preliminary data.</text>
</comment>
<gene>
    <name evidence="6" type="ORF">COT24_05040</name>
</gene>
<reference evidence="6 7" key="1">
    <citation type="submission" date="2017-09" db="EMBL/GenBank/DDBJ databases">
        <title>Depth-based differentiation of microbial function through sediment-hosted aquifers and enrichment of novel symbionts in the deep terrestrial subsurface.</title>
        <authorList>
            <person name="Probst A.J."/>
            <person name="Ladd B."/>
            <person name="Jarett J.K."/>
            <person name="Geller-Mcgrath D.E."/>
            <person name="Sieber C.M."/>
            <person name="Emerson J.B."/>
            <person name="Anantharaman K."/>
            <person name="Thomas B.C."/>
            <person name="Malmstrom R."/>
            <person name="Stieglmeier M."/>
            <person name="Klingl A."/>
            <person name="Woyke T."/>
            <person name="Ryan C.M."/>
            <person name="Banfield J.F."/>
        </authorList>
    </citation>
    <scope>NUCLEOTIDE SEQUENCE [LARGE SCALE GENOMIC DNA]</scope>
    <source>
        <strain evidence="6">CG08_land_8_20_14_0_20_40_16</strain>
    </source>
</reference>
<dbReference type="Gene3D" id="3.40.50.150">
    <property type="entry name" value="Vaccinia Virus protein VP39"/>
    <property type="match status" value="1"/>
</dbReference>
<sequence>MLVYFLIFLQFILLLVAIGIVMYIGLIMISFKNPVPYVPTTSKVIRKMVEVAHIHKEDKVIDLGSGTGRIIFAVAKEYPVEVIGVEHSRLLYSVSKIKSVIKIKRGRIKIVRGDFYDYPLSGINVVFCFLTPEGLTGIQSKLERELYSGARIISYLFPLEKKEEFKEEKVSIKDGKKLSYIFVYNKI</sequence>
<dbReference type="InterPro" id="IPR025714">
    <property type="entry name" value="Methyltranfer_dom"/>
</dbReference>
<dbReference type="SUPFAM" id="SSF53335">
    <property type="entry name" value="S-adenosyl-L-methionine-dependent methyltransferases"/>
    <property type="match status" value="1"/>
</dbReference>
<dbReference type="PANTHER" id="PTHR13610:SF11">
    <property type="entry name" value="METHYLTRANSFERASE DOMAIN-CONTAINING PROTEIN"/>
    <property type="match status" value="1"/>
</dbReference>
<dbReference type="GO" id="GO:0016279">
    <property type="term" value="F:protein-lysine N-methyltransferase activity"/>
    <property type="evidence" value="ECO:0007669"/>
    <property type="project" value="InterPro"/>
</dbReference>
<keyword evidence="3" id="KW-0949">S-adenosyl-L-methionine</keyword>
<dbReference type="EMBL" id="PEXU01000056">
    <property type="protein sequence ID" value="PIS42154.1"/>
    <property type="molecule type" value="Genomic_DNA"/>
</dbReference>
<dbReference type="InterPro" id="IPR026170">
    <property type="entry name" value="FAM173A/B"/>
</dbReference>
<keyword evidence="2" id="KW-0808">Transferase</keyword>
<keyword evidence="4" id="KW-0472">Membrane</keyword>
<dbReference type="PANTHER" id="PTHR13610">
    <property type="entry name" value="METHYLTRANSFERASE DOMAIN-CONTAINING PROTEIN"/>
    <property type="match status" value="1"/>
</dbReference>
<evidence type="ECO:0000256" key="1">
    <source>
        <dbReference type="ARBA" id="ARBA00022603"/>
    </source>
</evidence>
<evidence type="ECO:0000259" key="5">
    <source>
        <dbReference type="Pfam" id="PF13847"/>
    </source>
</evidence>
<keyword evidence="4" id="KW-0812">Transmembrane</keyword>
<name>A0A2H0YUH4_9BACT</name>
<accession>A0A2H0YUH4</accession>
<protein>
    <recommendedName>
        <fullName evidence="5">Methyltransferase domain-containing protein</fullName>
    </recommendedName>
</protein>
<dbReference type="GO" id="GO:0032259">
    <property type="term" value="P:methylation"/>
    <property type="evidence" value="ECO:0007669"/>
    <property type="project" value="UniProtKB-KW"/>
</dbReference>
<dbReference type="InterPro" id="IPR029063">
    <property type="entry name" value="SAM-dependent_MTases_sf"/>
</dbReference>
<proteinExistence type="predicted"/>
<evidence type="ECO:0000313" key="7">
    <source>
        <dbReference type="Proteomes" id="UP000231542"/>
    </source>
</evidence>
<keyword evidence="1" id="KW-0489">Methyltransferase</keyword>
<dbReference type="AlphaFoldDB" id="A0A2H0YUH4"/>
<evidence type="ECO:0000256" key="3">
    <source>
        <dbReference type="ARBA" id="ARBA00022691"/>
    </source>
</evidence>
<feature type="domain" description="Methyltransferase" evidence="5">
    <location>
        <begin position="54"/>
        <end position="132"/>
    </location>
</feature>
<dbReference type="Pfam" id="PF13847">
    <property type="entry name" value="Methyltransf_31"/>
    <property type="match status" value="1"/>
</dbReference>
<feature type="transmembrane region" description="Helical" evidence="4">
    <location>
        <begin position="6"/>
        <end position="29"/>
    </location>
</feature>
<dbReference type="CDD" id="cd02440">
    <property type="entry name" value="AdoMet_MTases"/>
    <property type="match status" value="1"/>
</dbReference>
<evidence type="ECO:0000256" key="4">
    <source>
        <dbReference type="SAM" id="Phobius"/>
    </source>
</evidence>